<dbReference type="EMBL" id="JAVDWV010000013">
    <property type="protein sequence ID" value="MDR7156030.1"/>
    <property type="molecule type" value="Genomic_DNA"/>
</dbReference>
<comment type="caution">
    <text evidence="1">The sequence shown here is derived from an EMBL/GenBank/DDBJ whole genome shotgun (WGS) entry which is preliminary data.</text>
</comment>
<gene>
    <name evidence="1" type="ORF">J2W40_002868</name>
</gene>
<reference evidence="1 2" key="1">
    <citation type="submission" date="2023-07" db="EMBL/GenBank/DDBJ databases">
        <title>Sorghum-associated microbial communities from plants grown in Nebraska, USA.</title>
        <authorList>
            <person name="Schachtman D."/>
        </authorList>
    </citation>
    <scope>NUCLEOTIDE SEQUENCE [LARGE SCALE GENOMIC DNA]</scope>
    <source>
        <strain evidence="1 2">4256</strain>
    </source>
</reference>
<evidence type="ECO:0000313" key="2">
    <source>
        <dbReference type="Proteomes" id="UP001267638"/>
    </source>
</evidence>
<organism evidence="1 2">
    <name type="scientific">Sphingobium xenophagum</name>
    <dbReference type="NCBI Taxonomy" id="121428"/>
    <lineage>
        <taxon>Bacteria</taxon>
        <taxon>Pseudomonadati</taxon>
        <taxon>Pseudomonadota</taxon>
        <taxon>Alphaproteobacteria</taxon>
        <taxon>Sphingomonadales</taxon>
        <taxon>Sphingomonadaceae</taxon>
        <taxon>Sphingobium</taxon>
    </lineage>
</organism>
<sequence length="84" mass="8403">MMSSLAALYAMPPASGRMLLMPMTQDGRAGLARVAVAHGARLIAAGPWAGSLVVEGRRDALARPLLMSGVLAIAADAGGCGDLG</sequence>
<keyword evidence="2" id="KW-1185">Reference proteome</keyword>
<accession>A0ABU1X366</accession>
<protein>
    <submittedName>
        <fullName evidence="1">Uncharacterized protein</fullName>
    </submittedName>
</protein>
<evidence type="ECO:0000313" key="1">
    <source>
        <dbReference type="EMBL" id="MDR7156030.1"/>
    </source>
</evidence>
<proteinExistence type="predicted"/>
<name>A0ABU1X366_SPHXE</name>
<dbReference type="Proteomes" id="UP001267638">
    <property type="component" value="Unassembled WGS sequence"/>
</dbReference>